<reference evidence="5" key="1">
    <citation type="submission" date="2025-08" db="UniProtKB">
        <authorList>
            <consortium name="RefSeq"/>
        </authorList>
    </citation>
    <scope>IDENTIFICATION</scope>
</reference>
<feature type="compositionally biased region" description="Low complexity" evidence="2">
    <location>
        <begin position="144"/>
        <end position="169"/>
    </location>
</feature>
<dbReference type="InterPro" id="IPR003533">
    <property type="entry name" value="Doublecortin_dom"/>
</dbReference>
<dbReference type="RefSeq" id="XP_005090380.1">
    <property type="nucleotide sequence ID" value="XM_005090323.3"/>
</dbReference>
<feature type="coiled-coil region" evidence="1">
    <location>
        <begin position="1506"/>
        <end position="1540"/>
    </location>
</feature>
<keyword evidence="1" id="KW-0175">Coiled coil</keyword>
<evidence type="ECO:0000313" key="5">
    <source>
        <dbReference type="RefSeq" id="XP_005090380.1"/>
    </source>
</evidence>
<dbReference type="InterPro" id="IPR057424">
    <property type="entry name" value="Ubiquitin_DCDC1"/>
</dbReference>
<feature type="domain" description="Doublecortin" evidence="3">
    <location>
        <begin position="1768"/>
        <end position="1825"/>
    </location>
</feature>
<feature type="compositionally biased region" description="Basic and acidic residues" evidence="2">
    <location>
        <begin position="1549"/>
        <end position="1567"/>
    </location>
</feature>
<feature type="compositionally biased region" description="Basic and acidic residues" evidence="2">
    <location>
        <begin position="18"/>
        <end position="38"/>
    </location>
</feature>
<dbReference type="CDD" id="cd17159">
    <property type="entry name" value="DCX4_DCDC5"/>
    <property type="match status" value="1"/>
</dbReference>
<feature type="compositionally biased region" description="Acidic residues" evidence="2">
    <location>
        <begin position="1089"/>
        <end position="1098"/>
    </location>
</feature>
<sequence length="1878" mass="214846">MADQDAGDWKTQTFHIRMRFDRPPGSGRRSDRKSERPRLPVTSPFFNKAKSDMVSYEDLLVAQYLDELKRQNADHPREKQHGQPSPYLQRLPHGVRHTRFKRRPMSASVGFRQSAGKPKIDAKFIADANLWDPTSPRDLRRNRPASAPVRRVRPLSGVSQRSRPPSGRRSVFKQLPHLVKAYAYINGCREKFAYLAAPNIKIFLEFATEKLDLPFAARRIFLEDGVEVFSEANIPPDSDIYISMGEKFKDPYRSTKRSMIARNSSVWTLTGIVLPEKGRKKGVKPRLSRRMRALCESSTVRVMVFKNGDCKEPIDVVADLENLDCFLAASTAKLGLQIPAKAAYDVEGNRVTSLSSAPYLFDEDEDGQKLKNPVRGPLWVSTGGYPMLDGMTGFLKNKLRAYKDNLKRLTKYKEDIDSALDNDENVTDPEIAKLSVDELYESSAEVEEEIPQCKERISLVKEQLEAITKKEEHSFKGTKEALYKIYGINLKVLENGKPDGEFTHFFNLTEARKGGFSKEYYLQKLLEELSNSKLASSANRTLSIKAQKLFDQFGNEIKDVTKLSDDQLVWISFGEPFIEPFTYCLQVFLDKAVKLTGPNGEDKFAREALIGPEQEEMVKNASHWEATIGFPALFEMDEMKMLEYDEEKIQYLLDHSEVDSRSHYLLLKDLHDFALYPELGFEEKTQGRKQVFVISKSGQIYCKAYPQLCLAVSDTRVEARLFTRDVSVTGYAVTLQKKMVGNPSQIWRFSETEAVISCDAQPSLLLTFLGNKARDEEGYLNNTPVGCKNGERVCLLVTEPLPRKDLSAQRFAFKQEKFENLGQWKFTHSSNPEWNKQAYSWPVTTDGQLNEEYDWPMEGYLIPNAPPLHKAGKRMSMSGMTPVRLRVLKNGERSPEDAISVVGPNLTKMLKDNAKKEQAAKNKKNKNRSMTTQETVEEYVDFYLHCMDLTLTQLEVLMFLDHCTCLLNLPFAARRLFDAKGTEIFTLQSLERDQLIYVSCGEAWSDPKLSKVEQKRRFLLSQLATDVAKIQHYCSLRNPENYVLEMEGPLALGCGLVVNKQWSLGDEDRQDRGDVASTKRSNSQMMNYDVDDQEEQTEQDSRDLSAHEKSHLRSEERMNTLKWPWERLVNVNNSMDNEDPEANKYTDRDLYEKFKPQASPRVSRDTLQRFVFEDGFISVQSNRTFVVAATDAEGHTSDVILTKRKPDCIYQRWFITETGEIRSRVNQHLVLTVSMPATASDYPTPLSFDRCPVNLQTRRTNQFGKAHQRWRYDAETGLLQAFYAELPDKEITAANKADVCTYSIAQKVDIDQPGYIVEIPSAQHGTTEHKVCISCARAMRGRFKVQKLPNSINFHCAMGEAKKLKIKEAGSFKVLNNKVDLSTFEADITLRFWQDTLDNLRKQTSVQTIAKEINAAKSVRTVKVMVYKNGEGRLRRGEIICGSSIEGILVQCTHRLGMSNAARRMYLEDGEMVLDVDDLVRHAVDNCKNEMINMVLLDKAEREGGQADNKSLLEEEEDEMARLERLQKAASEEVTNQMRRSLDLIIGAEPREENRRGRGQDRGRGGEEGEEEEEDNSEQHEEDSEQKDLDVEEAQKIKREREQLLENIKLPPLDVILRAPIEVWVSSNKAFVSPEVVESKDENRRKKRQFRAQVCLALDMDKHVLRQIKGRRLEKMEPGVYKSTLSCKQPVVIEKHWQEPSVEEQDKHHSVHKLQIHLGEIRVHQSDRKSEHTGVNFDSKLYQQPNMKRVLVYPNGETAERCVNVWGENIDEILESATQKLGLWKQARILYSLDGKRIETFDEVQRDQLLCVSTGKSFLQPTNQKVNIEVKANWGRARKQYGHRATDVIVDVQKNPQVDVDPFGPPQLALPVEEKKSS</sequence>
<evidence type="ECO:0000256" key="2">
    <source>
        <dbReference type="SAM" id="MobiDB-lite"/>
    </source>
</evidence>
<dbReference type="GeneID" id="101848629"/>
<feature type="region of interest" description="Disordered" evidence="2">
    <location>
        <begin position="1856"/>
        <end position="1878"/>
    </location>
</feature>
<gene>
    <name evidence="5" type="primary">LOC101848629</name>
</gene>
<evidence type="ECO:0000313" key="4">
    <source>
        <dbReference type="Proteomes" id="UP000694888"/>
    </source>
</evidence>
<dbReference type="PANTHER" id="PTHR46302">
    <property type="entry name" value="DOUBLECORTIN DOMAIN-CONTAINING PROTEIN 1"/>
    <property type="match status" value="1"/>
</dbReference>
<dbReference type="Gene3D" id="3.10.20.230">
    <property type="entry name" value="Doublecortin domain"/>
    <property type="match status" value="1"/>
</dbReference>
<dbReference type="SUPFAM" id="SSF89837">
    <property type="entry name" value="Doublecortin (DC)"/>
    <property type="match status" value="4"/>
</dbReference>
<dbReference type="InterPro" id="IPR036572">
    <property type="entry name" value="Doublecortin_dom_sf"/>
</dbReference>
<proteinExistence type="predicted"/>
<dbReference type="InterPro" id="IPR056415">
    <property type="entry name" value="DCX2_DCDC1"/>
</dbReference>
<keyword evidence="4" id="KW-1185">Reference proteome</keyword>
<feature type="region of interest" description="Disordered" evidence="2">
    <location>
        <begin position="1"/>
        <end position="44"/>
    </location>
</feature>
<feature type="compositionally biased region" description="Basic and acidic residues" evidence="2">
    <location>
        <begin position="1099"/>
        <end position="1115"/>
    </location>
</feature>
<feature type="compositionally biased region" description="Acidic residues" evidence="2">
    <location>
        <begin position="1568"/>
        <end position="1585"/>
    </location>
</feature>
<accession>A0ABM0JCA6</accession>
<dbReference type="Pfam" id="PF25510">
    <property type="entry name" value="Ubiquitin_DCDC1"/>
    <property type="match status" value="1"/>
</dbReference>
<dbReference type="PANTHER" id="PTHR46302:SF3">
    <property type="entry name" value="DOUBLECORTIN DOMAIN-CONTAINING PROTEIN 1"/>
    <property type="match status" value="1"/>
</dbReference>
<dbReference type="Pfam" id="PF24478">
    <property type="entry name" value="DCX2_DCDC1"/>
    <property type="match status" value="3"/>
</dbReference>
<dbReference type="Proteomes" id="UP000694888">
    <property type="component" value="Unplaced"/>
</dbReference>
<evidence type="ECO:0000256" key="1">
    <source>
        <dbReference type="SAM" id="Coils"/>
    </source>
</evidence>
<protein>
    <submittedName>
        <fullName evidence="5">Doublecortin domain-containing protein 1</fullName>
    </submittedName>
</protein>
<evidence type="ECO:0000259" key="3">
    <source>
        <dbReference type="PROSITE" id="PS50309"/>
    </source>
</evidence>
<dbReference type="SUPFAM" id="SSF50370">
    <property type="entry name" value="Ricin B-like lectins"/>
    <property type="match status" value="1"/>
</dbReference>
<organism evidence="4 5">
    <name type="scientific">Aplysia californica</name>
    <name type="common">California sea hare</name>
    <dbReference type="NCBI Taxonomy" id="6500"/>
    <lineage>
        <taxon>Eukaryota</taxon>
        <taxon>Metazoa</taxon>
        <taxon>Spiralia</taxon>
        <taxon>Lophotrochozoa</taxon>
        <taxon>Mollusca</taxon>
        <taxon>Gastropoda</taxon>
        <taxon>Heterobranchia</taxon>
        <taxon>Euthyneura</taxon>
        <taxon>Tectipleura</taxon>
        <taxon>Aplysiida</taxon>
        <taxon>Aplysioidea</taxon>
        <taxon>Aplysiidae</taxon>
        <taxon>Aplysia</taxon>
    </lineage>
</organism>
<dbReference type="InterPro" id="IPR043188">
    <property type="entry name" value="DCDC1"/>
</dbReference>
<name>A0ABM0JCA6_APLCA</name>
<dbReference type="PROSITE" id="PS50231">
    <property type="entry name" value="RICIN_B_LECTIN"/>
    <property type="match status" value="1"/>
</dbReference>
<dbReference type="CDD" id="cd17158">
    <property type="entry name" value="DCX3_DCDC5"/>
    <property type="match status" value="1"/>
</dbReference>
<dbReference type="PROSITE" id="PS50309">
    <property type="entry name" value="DC"/>
    <property type="match status" value="1"/>
</dbReference>
<feature type="region of interest" description="Disordered" evidence="2">
    <location>
        <begin position="1542"/>
        <end position="1590"/>
    </location>
</feature>
<feature type="region of interest" description="Disordered" evidence="2">
    <location>
        <begin position="1067"/>
        <end position="1115"/>
    </location>
</feature>
<dbReference type="InterPro" id="IPR035992">
    <property type="entry name" value="Ricin_B-like_lectins"/>
</dbReference>
<feature type="region of interest" description="Disordered" evidence="2">
    <location>
        <begin position="135"/>
        <end position="170"/>
    </location>
</feature>